<evidence type="ECO:0000256" key="1">
    <source>
        <dbReference type="SAM" id="MobiDB-lite"/>
    </source>
</evidence>
<dbReference type="AlphaFoldDB" id="A0AAV2MN38"/>
<evidence type="ECO:0000313" key="3">
    <source>
        <dbReference type="Proteomes" id="UP001497482"/>
    </source>
</evidence>
<proteinExistence type="predicted"/>
<sequence length="74" mass="7955">MQTELIKQVSGSYLRPVDVTLLASLLPASHPSARPISSSGGGSESHQRHRHNDTLAMCQTLDESLQTLGNNVSQ</sequence>
<keyword evidence="3" id="KW-1185">Reference proteome</keyword>
<protein>
    <submittedName>
        <fullName evidence="2">Uncharacterized protein</fullName>
    </submittedName>
</protein>
<organism evidence="2 3">
    <name type="scientific">Knipowitschia caucasica</name>
    <name type="common">Caucasian dwarf goby</name>
    <name type="synonym">Pomatoschistus caucasicus</name>
    <dbReference type="NCBI Taxonomy" id="637954"/>
    <lineage>
        <taxon>Eukaryota</taxon>
        <taxon>Metazoa</taxon>
        <taxon>Chordata</taxon>
        <taxon>Craniata</taxon>
        <taxon>Vertebrata</taxon>
        <taxon>Euteleostomi</taxon>
        <taxon>Actinopterygii</taxon>
        <taxon>Neopterygii</taxon>
        <taxon>Teleostei</taxon>
        <taxon>Neoteleostei</taxon>
        <taxon>Acanthomorphata</taxon>
        <taxon>Gobiaria</taxon>
        <taxon>Gobiiformes</taxon>
        <taxon>Gobioidei</taxon>
        <taxon>Gobiidae</taxon>
        <taxon>Gobiinae</taxon>
        <taxon>Knipowitschia</taxon>
    </lineage>
</organism>
<reference evidence="2 3" key="1">
    <citation type="submission" date="2024-04" db="EMBL/GenBank/DDBJ databases">
        <authorList>
            <person name="Waldvogel A.-M."/>
            <person name="Schoenle A."/>
        </authorList>
    </citation>
    <scope>NUCLEOTIDE SEQUENCE [LARGE SCALE GENOMIC DNA]</scope>
</reference>
<dbReference type="EMBL" id="OZ035831">
    <property type="protein sequence ID" value="CAL1614873.1"/>
    <property type="molecule type" value="Genomic_DNA"/>
</dbReference>
<gene>
    <name evidence="2" type="ORF">KC01_LOCUS40901</name>
</gene>
<dbReference type="Proteomes" id="UP001497482">
    <property type="component" value="Chromosome 9"/>
</dbReference>
<accession>A0AAV2MN38</accession>
<evidence type="ECO:0000313" key="2">
    <source>
        <dbReference type="EMBL" id="CAL1614873.1"/>
    </source>
</evidence>
<name>A0AAV2MN38_KNICA</name>
<feature type="region of interest" description="Disordered" evidence="1">
    <location>
        <begin position="29"/>
        <end position="54"/>
    </location>
</feature>